<evidence type="ECO:0000256" key="5">
    <source>
        <dbReference type="PIRSR" id="PIRSR018169-1"/>
    </source>
</evidence>
<dbReference type="EC" id="3.1.1.47" evidence="4"/>
<dbReference type="PIRSF" id="PIRSF018169">
    <property type="entry name" value="PAF_acetylhydrolase"/>
    <property type="match status" value="1"/>
</dbReference>
<organism evidence="6 7">
    <name type="scientific">Truncatella angustata</name>
    <dbReference type="NCBI Taxonomy" id="152316"/>
    <lineage>
        <taxon>Eukaryota</taxon>
        <taxon>Fungi</taxon>
        <taxon>Dikarya</taxon>
        <taxon>Ascomycota</taxon>
        <taxon>Pezizomycotina</taxon>
        <taxon>Sordariomycetes</taxon>
        <taxon>Xylariomycetidae</taxon>
        <taxon>Amphisphaeriales</taxon>
        <taxon>Sporocadaceae</taxon>
        <taxon>Truncatella</taxon>
    </lineage>
</organism>
<dbReference type="Gene3D" id="3.40.50.1820">
    <property type="entry name" value="alpha/beta hydrolase"/>
    <property type="match status" value="1"/>
</dbReference>
<sequence>MLVTLPTQSSMARLRTRLAIRYIICVLITMYATKRWLAGQPLLSDALPSYSGPYDVGTVDIEVPAAHPRKFSDVVHRETGDAAFELETVMFSIFYPSEKGVKGKGAKHMWIPESGKLYAEGYARFAGINTWFTNKLFEGSLWSLVGSTTIPAEVDVPIQGAEWLGKSEVVKKEEGQAILAGDTKETKKEQFPIVVFSHGMASGRTSYTHYLGELASRGYIVAAVEHRDGSGPGTIVYRADGTQKTVFHAPADALVPIPDTEELKKVQLSLREAEIEETIRVLRAINNGDGQDIHRANTRKEGDTLVHWHQRLNFDQVIMAGHSYGATGAMQALKGAPTELRPFIGGIALDPGKNSGPLNSNIDVPLLVIHSQSWSAKRSIFFGRPHFDTVKGVVESIRDKFHGGKKAGWFLTSKQTSHPSVTDAPLIEPTILGWTTGATVDVKEGLMQYVLISKDFLTYLVDGKTHGALNEPVSHPKYNQEIRKLPAGMGKFWQVHVSPIE</sequence>
<gene>
    <name evidence="6" type="ORF">BKA67DRAFT_159240</name>
</gene>
<dbReference type="PANTHER" id="PTHR10272">
    <property type="entry name" value="PLATELET-ACTIVATING FACTOR ACETYLHYDROLASE"/>
    <property type="match status" value="1"/>
</dbReference>
<keyword evidence="1 4" id="KW-0378">Hydrolase</keyword>
<name>A0A9P8UQK3_9PEZI</name>
<keyword evidence="2 4" id="KW-0442">Lipid degradation</keyword>
<evidence type="ECO:0000256" key="4">
    <source>
        <dbReference type="PIRNR" id="PIRNR018169"/>
    </source>
</evidence>
<evidence type="ECO:0000313" key="7">
    <source>
        <dbReference type="Proteomes" id="UP000758603"/>
    </source>
</evidence>
<keyword evidence="3 4" id="KW-0443">Lipid metabolism</keyword>
<dbReference type="InterPro" id="IPR029058">
    <property type="entry name" value="AB_hydrolase_fold"/>
</dbReference>
<dbReference type="SUPFAM" id="SSF53474">
    <property type="entry name" value="alpha/beta-Hydrolases"/>
    <property type="match status" value="1"/>
</dbReference>
<keyword evidence="7" id="KW-1185">Reference proteome</keyword>
<dbReference type="EMBL" id="JAGPXC010000002">
    <property type="protein sequence ID" value="KAH6656549.1"/>
    <property type="molecule type" value="Genomic_DNA"/>
</dbReference>
<evidence type="ECO:0000256" key="1">
    <source>
        <dbReference type="ARBA" id="ARBA00022801"/>
    </source>
</evidence>
<dbReference type="AlphaFoldDB" id="A0A9P8UQK3"/>
<comment type="catalytic activity">
    <reaction evidence="4">
        <text>a 1-O-alkyl-2-acetyl-sn-glycero-3-phosphocholine + H2O = a 1-O-alkyl-sn-glycero-3-phosphocholine + acetate + H(+)</text>
        <dbReference type="Rhea" id="RHEA:17777"/>
        <dbReference type="ChEBI" id="CHEBI:15377"/>
        <dbReference type="ChEBI" id="CHEBI:15378"/>
        <dbReference type="ChEBI" id="CHEBI:30089"/>
        <dbReference type="ChEBI" id="CHEBI:30909"/>
        <dbReference type="ChEBI" id="CHEBI:36707"/>
        <dbReference type="EC" id="3.1.1.47"/>
    </reaction>
</comment>
<comment type="similarity">
    <text evidence="4">Belongs to the serine esterase family.</text>
</comment>
<proteinExistence type="inferred from homology"/>
<protein>
    <recommendedName>
        <fullName evidence="4">Putative phospholipase</fullName>
        <ecNumber evidence="4">3.1.1.47</ecNumber>
    </recommendedName>
</protein>
<dbReference type="PANTHER" id="PTHR10272:SF11">
    <property type="entry name" value="PHOSPHOLIPASE-RELATED"/>
    <property type="match status" value="1"/>
</dbReference>
<feature type="active site" description="Charge relay system" evidence="5">
    <location>
        <position position="418"/>
    </location>
</feature>
<accession>A0A9P8UQK3</accession>
<reference evidence="6" key="1">
    <citation type="journal article" date="2021" name="Nat. Commun.">
        <title>Genetic determinants of endophytism in the Arabidopsis root mycobiome.</title>
        <authorList>
            <person name="Mesny F."/>
            <person name="Miyauchi S."/>
            <person name="Thiergart T."/>
            <person name="Pickel B."/>
            <person name="Atanasova L."/>
            <person name="Karlsson M."/>
            <person name="Huettel B."/>
            <person name="Barry K.W."/>
            <person name="Haridas S."/>
            <person name="Chen C."/>
            <person name="Bauer D."/>
            <person name="Andreopoulos W."/>
            <person name="Pangilinan J."/>
            <person name="LaButti K."/>
            <person name="Riley R."/>
            <person name="Lipzen A."/>
            <person name="Clum A."/>
            <person name="Drula E."/>
            <person name="Henrissat B."/>
            <person name="Kohler A."/>
            <person name="Grigoriev I.V."/>
            <person name="Martin F.M."/>
            <person name="Hacquard S."/>
        </authorList>
    </citation>
    <scope>NUCLEOTIDE SEQUENCE</scope>
    <source>
        <strain evidence="6">MPI-SDFR-AT-0073</strain>
    </source>
</reference>
<comment type="caution">
    <text evidence="6">The sequence shown here is derived from an EMBL/GenBank/DDBJ whole genome shotgun (WGS) entry which is preliminary data.</text>
</comment>
<dbReference type="RefSeq" id="XP_045960783.1">
    <property type="nucleotide sequence ID" value="XM_046095158.1"/>
</dbReference>
<dbReference type="GO" id="GO:0016042">
    <property type="term" value="P:lipid catabolic process"/>
    <property type="evidence" value="ECO:0007669"/>
    <property type="project" value="UniProtKB-KW"/>
</dbReference>
<feature type="active site" description="Nucleophile" evidence="5">
    <location>
        <position position="323"/>
    </location>
</feature>
<dbReference type="Pfam" id="PF03403">
    <property type="entry name" value="PAF-AH_p_II"/>
    <property type="match status" value="2"/>
</dbReference>
<dbReference type="GeneID" id="70124051"/>
<dbReference type="OrthoDB" id="2363873at2759"/>
<evidence type="ECO:0000256" key="2">
    <source>
        <dbReference type="ARBA" id="ARBA00022963"/>
    </source>
</evidence>
<evidence type="ECO:0000256" key="3">
    <source>
        <dbReference type="ARBA" id="ARBA00023098"/>
    </source>
</evidence>
<dbReference type="GO" id="GO:0003847">
    <property type="term" value="F:1-alkyl-2-acetylglycerophosphocholine esterase activity"/>
    <property type="evidence" value="ECO:0007669"/>
    <property type="project" value="UniProtKB-UniRule"/>
</dbReference>
<feature type="active site" description="Charge relay system" evidence="5">
    <location>
        <position position="350"/>
    </location>
</feature>
<evidence type="ECO:0000313" key="6">
    <source>
        <dbReference type="EMBL" id="KAH6656549.1"/>
    </source>
</evidence>
<dbReference type="Proteomes" id="UP000758603">
    <property type="component" value="Unassembled WGS sequence"/>
</dbReference>
<dbReference type="InterPro" id="IPR016715">
    <property type="entry name" value="PAF_acetylhydro_eukaryote"/>
</dbReference>